<protein>
    <submittedName>
        <fullName evidence="3">G_PROTEIN_RECEP_F1_2 domain-containing protein</fullName>
    </submittedName>
</protein>
<reference evidence="3" key="1">
    <citation type="submission" date="2023-11" db="UniProtKB">
        <authorList>
            <consortium name="WormBaseParasite"/>
        </authorList>
    </citation>
    <scope>IDENTIFICATION</scope>
</reference>
<name>A0AA85ARW9_9TREM</name>
<organism evidence="2 3">
    <name type="scientific">Schistosoma mattheei</name>
    <dbReference type="NCBI Taxonomy" id="31246"/>
    <lineage>
        <taxon>Eukaryota</taxon>
        <taxon>Metazoa</taxon>
        <taxon>Spiralia</taxon>
        <taxon>Lophotrochozoa</taxon>
        <taxon>Platyhelminthes</taxon>
        <taxon>Trematoda</taxon>
        <taxon>Digenea</taxon>
        <taxon>Strigeidida</taxon>
        <taxon>Schistosomatoidea</taxon>
        <taxon>Schistosomatidae</taxon>
        <taxon>Schistosoma</taxon>
    </lineage>
</organism>
<keyword evidence="1" id="KW-1133">Transmembrane helix</keyword>
<dbReference type="Proteomes" id="UP000050791">
    <property type="component" value="Unassembled WGS sequence"/>
</dbReference>
<evidence type="ECO:0000313" key="2">
    <source>
        <dbReference type="Proteomes" id="UP000050791"/>
    </source>
</evidence>
<keyword evidence="1" id="KW-0812">Transmembrane</keyword>
<accession>A0AA85ARW9</accession>
<evidence type="ECO:0000256" key="1">
    <source>
        <dbReference type="SAM" id="Phobius"/>
    </source>
</evidence>
<feature type="transmembrane region" description="Helical" evidence="1">
    <location>
        <begin position="20"/>
        <end position="48"/>
    </location>
</feature>
<feature type="transmembrane region" description="Helical" evidence="1">
    <location>
        <begin position="353"/>
        <end position="378"/>
    </location>
</feature>
<keyword evidence="1" id="KW-0472">Membrane</keyword>
<proteinExistence type="predicted"/>
<feature type="transmembrane region" description="Helical" evidence="1">
    <location>
        <begin position="537"/>
        <end position="556"/>
    </location>
</feature>
<feature type="transmembrane region" description="Helical" evidence="1">
    <location>
        <begin position="426"/>
        <end position="449"/>
    </location>
</feature>
<feature type="transmembrane region" description="Helical" evidence="1">
    <location>
        <begin position="253"/>
        <end position="273"/>
    </location>
</feature>
<evidence type="ECO:0000313" key="3">
    <source>
        <dbReference type="WBParaSite" id="SMTH1_104780.1"/>
    </source>
</evidence>
<dbReference type="WBParaSite" id="SMTH1_104780.1">
    <property type="protein sequence ID" value="SMTH1_104780.1"/>
    <property type="gene ID" value="SMTH1_104780"/>
</dbReference>
<feature type="transmembrane region" description="Helical" evidence="1">
    <location>
        <begin position="486"/>
        <end position="511"/>
    </location>
</feature>
<dbReference type="AlphaFoldDB" id="A0AA85ARW9"/>
<sequence length="565" mass="67116">MNDSLIAVKTINPTWNEKRHIFLIILIVFGMISNIILIVIVSLTKSLIKNGFRRSSRKYGELIRSSDKSLPTKHILQSIILSKCCTISSDEKEFIIQSKSTHSCCEFEMNWGCCYYKTQCHSHCFSTSSTVTPVPTTIELNILSSHRNSSYADDSVTEIPEKSENLSTNSKTNLDKYNLNQPCEINKPFFLNTNQHLTNYEQYSNSNMNKSDLSDMKLNQELTLPSTSIHYHHRSLSSFPNEQTIPDLEQTTWFILCFLIEILAFAQIGYLLFEDLLPWLSNLLIFYYNFNIKLKLNINCRLKRMFGTFFLLFEEWCLFLFGIERVYNIYLLNHYGFNKNTQSIMNERNRYKLHLLSIKICTGLFIAIIFSALCNYLWVFGQFHWINSINLMNQTYNITLIETVTCNVRSEYFKFYYSFLIYLDPLFSFIIPHLCSLLFIMIILLHYCLQFIYRRVQRNSTIQTTKILIEDDYFNRLSSYRNFNTFYIMIDHLTTIIYLFDSIIIVILKLWRNIEKSVMVYFHITFNMNYYMIRNELYHLELCLIPIITIIIYLIFHYKITKYCK</sequence>